<dbReference type="Gene3D" id="1.10.10.10">
    <property type="entry name" value="Winged helix-like DNA-binding domain superfamily/Winged helix DNA-binding domain"/>
    <property type="match status" value="1"/>
</dbReference>
<evidence type="ECO:0000256" key="7">
    <source>
        <dbReference type="PROSITE-ProRule" id="PRU01091"/>
    </source>
</evidence>
<dbReference type="InterPro" id="IPR001867">
    <property type="entry name" value="OmpR/PhoB-type_DNA-bd"/>
</dbReference>
<dbReference type="EMBL" id="PGFE01000003">
    <property type="protein sequence ID" value="PJJ70380.1"/>
    <property type="molecule type" value="Genomic_DNA"/>
</dbReference>
<evidence type="ECO:0000259" key="9">
    <source>
        <dbReference type="PROSITE" id="PS51755"/>
    </source>
</evidence>
<evidence type="ECO:0000256" key="5">
    <source>
        <dbReference type="ARBA" id="ARBA00023163"/>
    </source>
</evidence>
<dbReference type="CDD" id="cd17574">
    <property type="entry name" value="REC_OmpR"/>
    <property type="match status" value="1"/>
</dbReference>
<evidence type="ECO:0000259" key="8">
    <source>
        <dbReference type="PROSITE" id="PS50110"/>
    </source>
</evidence>
<accession>A0A2M9CEV2</accession>
<dbReference type="SUPFAM" id="SSF46894">
    <property type="entry name" value="C-terminal effector domain of the bipartite response regulators"/>
    <property type="match status" value="1"/>
</dbReference>
<keyword evidence="2" id="KW-0902">Two-component regulatory system</keyword>
<evidence type="ECO:0000313" key="10">
    <source>
        <dbReference type="EMBL" id="PJJ70380.1"/>
    </source>
</evidence>
<keyword evidence="4 7" id="KW-0238">DNA-binding</keyword>
<keyword evidence="3" id="KW-0805">Transcription regulation</keyword>
<feature type="modified residue" description="4-aspartylphosphate" evidence="6">
    <location>
        <position position="53"/>
    </location>
</feature>
<dbReference type="InterPro" id="IPR016032">
    <property type="entry name" value="Sig_transdc_resp-reg_C-effctor"/>
</dbReference>
<gene>
    <name evidence="10" type="ORF">CLV28_2215</name>
</gene>
<feature type="DNA-binding region" description="OmpR/PhoB-type" evidence="7">
    <location>
        <begin position="131"/>
        <end position="235"/>
    </location>
</feature>
<feature type="domain" description="Response regulatory" evidence="8">
    <location>
        <begin position="4"/>
        <end position="118"/>
    </location>
</feature>
<evidence type="ECO:0000256" key="3">
    <source>
        <dbReference type="ARBA" id="ARBA00023015"/>
    </source>
</evidence>
<protein>
    <submittedName>
        <fullName evidence="10">DNA-binding response OmpR family regulator</fullName>
    </submittedName>
</protein>
<reference evidence="10 11" key="1">
    <citation type="submission" date="2017-11" db="EMBL/GenBank/DDBJ databases">
        <title>Genomic Encyclopedia of Archaeal and Bacterial Type Strains, Phase II (KMG-II): From Individual Species to Whole Genera.</title>
        <authorList>
            <person name="Goeker M."/>
        </authorList>
    </citation>
    <scope>NUCLEOTIDE SEQUENCE [LARGE SCALE GENOMIC DNA]</scope>
    <source>
        <strain evidence="10 11">DSM 25478</strain>
    </source>
</reference>
<dbReference type="CDD" id="cd00383">
    <property type="entry name" value="trans_reg_C"/>
    <property type="match status" value="1"/>
</dbReference>
<dbReference type="InterPro" id="IPR011006">
    <property type="entry name" value="CheY-like_superfamily"/>
</dbReference>
<dbReference type="SMART" id="SM00448">
    <property type="entry name" value="REC"/>
    <property type="match status" value="1"/>
</dbReference>
<evidence type="ECO:0000256" key="6">
    <source>
        <dbReference type="PROSITE-ProRule" id="PRU00169"/>
    </source>
</evidence>
<dbReference type="PROSITE" id="PS51755">
    <property type="entry name" value="OMPR_PHOB"/>
    <property type="match status" value="1"/>
</dbReference>
<comment type="caution">
    <text evidence="10">The sequence shown here is derived from an EMBL/GenBank/DDBJ whole genome shotgun (WGS) entry which is preliminary data.</text>
</comment>
<dbReference type="SUPFAM" id="SSF52172">
    <property type="entry name" value="CheY-like"/>
    <property type="match status" value="1"/>
</dbReference>
<organism evidence="10 11">
    <name type="scientific">Sediminihabitans luteus</name>
    <dbReference type="NCBI Taxonomy" id="1138585"/>
    <lineage>
        <taxon>Bacteria</taxon>
        <taxon>Bacillati</taxon>
        <taxon>Actinomycetota</taxon>
        <taxon>Actinomycetes</taxon>
        <taxon>Micrococcales</taxon>
        <taxon>Cellulomonadaceae</taxon>
        <taxon>Sediminihabitans</taxon>
    </lineage>
</organism>
<keyword evidence="1 6" id="KW-0597">Phosphoprotein</keyword>
<dbReference type="PANTHER" id="PTHR48111">
    <property type="entry name" value="REGULATOR OF RPOS"/>
    <property type="match status" value="1"/>
</dbReference>
<dbReference type="GO" id="GO:0005829">
    <property type="term" value="C:cytosol"/>
    <property type="evidence" value="ECO:0007669"/>
    <property type="project" value="TreeGrafter"/>
</dbReference>
<dbReference type="PANTHER" id="PTHR48111:SF1">
    <property type="entry name" value="TWO-COMPONENT RESPONSE REGULATOR ORR33"/>
    <property type="match status" value="1"/>
</dbReference>
<sequence>MPAKVLVVDDDALVATAVAAHVSAAGHDARHAPDAVEGEREWRTWRPDVVVLDVRLPGRSGLDLLRRHREDGDGTPVVLLSGLGTVDDRIVGLEVGADDYLTKPFDARELVLRVEALLRRGTVHVEPTPSRIELAVPGGALAVDASDRSATTTRGDDVRRVELAPREFALLQFLALHPGRSFSRRELLRRVWGWDFGDDSTVMVHVRRLRAKLETDPSDPAVLVNVRGAGYCLATDDAATDAVPTEEAAP</sequence>
<feature type="domain" description="OmpR/PhoB-type" evidence="9">
    <location>
        <begin position="131"/>
        <end position="235"/>
    </location>
</feature>
<dbReference type="Pfam" id="PF00072">
    <property type="entry name" value="Response_reg"/>
    <property type="match status" value="1"/>
</dbReference>
<dbReference type="InterPro" id="IPR001789">
    <property type="entry name" value="Sig_transdc_resp-reg_receiver"/>
</dbReference>
<evidence type="ECO:0000313" key="11">
    <source>
        <dbReference type="Proteomes" id="UP000231693"/>
    </source>
</evidence>
<dbReference type="SMART" id="SM00862">
    <property type="entry name" value="Trans_reg_C"/>
    <property type="match status" value="1"/>
</dbReference>
<evidence type="ECO:0000256" key="2">
    <source>
        <dbReference type="ARBA" id="ARBA00023012"/>
    </source>
</evidence>
<dbReference type="Gene3D" id="3.40.50.2300">
    <property type="match status" value="1"/>
</dbReference>
<dbReference type="Gene3D" id="6.10.250.690">
    <property type="match status" value="1"/>
</dbReference>
<dbReference type="InterPro" id="IPR036388">
    <property type="entry name" value="WH-like_DNA-bd_sf"/>
</dbReference>
<dbReference type="PROSITE" id="PS50110">
    <property type="entry name" value="RESPONSE_REGULATORY"/>
    <property type="match status" value="1"/>
</dbReference>
<keyword evidence="11" id="KW-1185">Reference proteome</keyword>
<evidence type="ECO:0000256" key="1">
    <source>
        <dbReference type="ARBA" id="ARBA00022553"/>
    </source>
</evidence>
<dbReference type="GO" id="GO:0000976">
    <property type="term" value="F:transcription cis-regulatory region binding"/>
    <property type="evidence" value="ECO:0007669"/>
    <property type="project" value="TreeGrafter"/>
</dbReference>
<dbReference type="Proteomes" id="UP000231693">
    <property type="component" value="Unassembled WGS sequence"/>
</dbReference>
<keyword evidence="5" id="KW-0804">Transcription</keyword>
<dbReference type="GO" id="GO:0032993">
    <property type="term" value="C:protein-DNA complex"/>
    <property type="evidence" value="ECO:0007669"/>
    <property type="project" value="TreeGrafter"/>
</dbReference>
<dbReference type="GO" id="GO:0006355">
    <property type="term" value="P:regulation of DNA-templated transcription"/>
    <property type="evidence" value="ECO:0007669"/>
    <property type="project" value="InterPro"/>
</dbReference>
<dbReference type="Pfam" id="PF00486">
    <property type="entry name" value="Trans_reg_C"/>
    <property type="match status" value="1"/>
</dbReference>
<dbReference type="RefSeq" id="WP_100423360.1">
    <property type="nucleotide sequence ID" value="NZ_BOOX01000001.1"/>
</dbReference>
<proteinExistence type="predicted"/>
<dbReference type="AlphaFoldDB" id="A0A2M9CEV2"/>
<dbReference type="InterPro" id="IPR039420">
    <property type="entry name" value="WalR-like"/>
</dbReference>
<evidence type="ECO:0000256" key="4">
    <source>
        <dbReference type="ARBA" id="ARBA00023125"/>
    </source>
</evidence>
<dbReference type="OrthoDB" id="162434at2"/>
<name>A0A2M9CEV2_9CELL</name>
<dbReference type="GO" id="GO:0000156">
    <property type="term" value="F:phosphorelay response regulator activity"/>
    <property type="evidence" value="ECO:0007669"/>
    <property type="project" value="TreeGrafter"/>
</dbReference>